<name>A0A972FN73_9FLAO</name>
<feature type="compositionally biased region" description="Polar residues" evidence="1">
    <location>
        <begin position="72"/>
        <end position="82"/>
    </location>
</feature>
<keyword evidence="2" id="KW-0812">Transmembrane</keyword>
<feature type="compositionally biased region" description="Polar residues" evidence="1">
    <location>
        <begin position="141"/>
        <end position="168"/>
    </location>
</feature>
<feature type="compositionally biased region" description="Polar residues" evidence="1">
    <location>
        <begin position="96"/>
        <end position="112"/>
    </location>
</feature>
<sequence>MSEKKNIDRLFQERFKDFEIDPPESSWENISERLGNKHKRRILPLWWQRAGVAAILLIGLLLMDQTGGFGSFTNGQDTNVTDRGNAKSNEKGITPGQIQTESIQNQTINRDNAVNGVVDASESLKKNDSDNPDKKLPSGKTIKNNTFKNNSSSAVANTDKNESSPKSVSNRKRFGSKSQKASGVSSDDDNSQVATVGHNGSKKHRSSKAPNKIGSAAVAESGQKTSKGKNRKDNLNNSHENSGIASVTDTNKKNSTTTNANDKKVTDNNTLTQMLAENQKPAEKTKTDSAAIATAESLAMGELLNEKENKSVTEVEQKINRWQVDTHVAPIYLSSLSNGSPIDPEFANNGKEYKTTLSYGVGARYAIGKKVSVRTGINSLAMEYRTTGVTFNQSAFARQQLAHLNSNVQGSYINIESQTSRPAAVNLEGFNINAAQSKTIPGSISQKTGYLEVPLEVTYSVLDKRFGVEVIGGMSTLFLQENDISLISGESEMSIGKADNLNATHFSTNLGLGLYYKIFRNMNFRVEPMVKYQLNAYSDAGNYKPYFFGIYTGLNYRF</sequence>
<evidence type="ECO:0000256" key="1">
    <source>
        <dbReference type="SAM" id="MobiDB-lite"/>
    </source>
</evidence>
<dbReference type="RefSeq" id="WP_169527450.1">
    <property type="nucleotide sequence ID" value="NZ_JAAMPU010000105.1"/>
</dbReference>
<dbReference type="Proteomes" id="UP000712080">
    <property type="component" value="Unassembled WGS sequence"/>
</dbReference>
<dbReference type="AlphaFoldDB" id="A0A972FN73"/>
<feature type="compositionally biased region" description="Polar residues" evidence="1">
    <location>
        <begin position="235"/>
        <end position="247"/>
    </location>
</feature>
<feature type="compositionally biased region" description="Polar residues" evidence="1">
    <location>
        <begin position="176"/>
        <end position="185"/>
    </location>
</feature>
<protein>
    <submittedName>
        <fullName evidence="3">Outer membrane beta-barrel protein</fullName>
    </submittedName>
</protein>
<evidence type="ECO:0000256" key="2">
    <source>
        <dbReference type="SAM" id="Phobius"/>
    </source>
</evidence>
<comment type="caution">
    <text evidence="3">The sequence shown here is derived from an EMBL/GenBank/DDBJ whole genome shotgun (WGS) entry which is preliminary data.</text>
</comment>
<keyword evidence="2" id="KW-0472">Membrane</keyword>
<feature type="compositionally biased region" description="Basic and acidic residues" evidence="1">
    <location>
        <begin position="122"/>
        <end position="136"/>
    </location>
</feature>
<keyword evidence="4" id="KW-1185">Reference proteome</keyword>
<accession>A0A972FN73</accession>
<proteinExistence type="predicted"/>
<dbReference type="EMBL" id="JAAMPU010000105">
    <property type="protein sequence ID" value="NMH28345.1"/>
    <property type="molecule type" value="Genomic_DNA"/>
</dbReference>
<keyword evidence="2" id="KW-1133">Transmembrane helix</keyword>
<gene>
    <name evidence="3" type="ORF">G6047_09900</name>
</gene>
<dbReference type="SUPFAM" id="SSF56925">
    <property type="entry name" value="OMPA-like"/>
    <property type="match status" value="1"/>
</dbReference>
<dbReference type="InterPro" id="IPR011250">
    <property type="entry name" value="OMP/PagP_B-barrel"/>
</dbReference>
<evidence type="ECO:0000313" key="4">
    <source>
        <dbReference type="Proteomes" id="UP000712080"/>
    </source>
</evidence>
<feature type="region of interest" description="Disordered" evidence="1">
    <location>
        <begin position="72"/>
        <end position="268"/>
    </location>
</feature>
<feature type="transmembrane region" description="Helical" evidence="2">
    <location>
        <begin position="46"/>
        <end position="63"/>
    </location>
</feature>
<reference evidence="3" key="1">
    <citation type="submission" date="2020-02" db="EMBL/GenBank/DDBJ databases">
        <title>Flavobacterium sp. genome.</title>
        <authorList>
            <person name="Jung H.S."/>
            <person name="Baek J.H."/>
            <person name="Jeon C.O."/>
        </authorList>
    </citation>
    <scope>NUCLEOTIDE SEQUENCE</scope>
    <source>
        <strain evidence="3">SE-s28</strain>
    </source>
</reference>
<organism evidence="3 4">
    <name type="scientific">Flavobacterium silvaticum</name>
    <dbReference type="NCBI Taxonomy" id="1852020"/>
    <lineage>
        <taxon>Bacteria</taxon>
        <taxon>Pseudomonadati</taxon>
        <taxon>Bacteroidota</taxon>
        <taxon>Flavobacteriia</taxon>
        <taxon>Flavobacteriales</taxon>
        <taxon>Flavobacteriaceae</taxon>
        <taxon>Flavobacterium</taxon>
    </lineage>
</organism>
<evidence type="ECO:0000313" key="3">
    <source>
        <dbReference type="EMBL" id="NMH28345.1"/>
    </source>
</evidence>